<dbReference type="AlphaFoldDB" id="A0A418NJ01"/>
<proteinExistence type="predicted"/>
<evidence type="ECO:0000313" key="2">
    <source>
        <dbReference type="Proteomes" id="UP000285092"/>
    </source>
</evidence>
<evidence type="ECO:0000313" key="1">
    <source>
        <dbReference type="EMBL" id="RIV79260.1"/>
    </source>
</evidence>
<protein>
    <recommendedName>
        <fullName evidence="3">HEAT repeat domain-containing protein</fullName>
    </recommendedName>
</protein>
<reference evidence="1 2" key="1">
    <citation type="submission" date="2018-08" db="EMBL/GenBank/DDBJ databases">
        <title>Altererythrobacter sp.Ery1 and Ery12, the genome sequencing of novel strains in genus Alterythrobacter.</title>
        <authorList>
            <person name="Cheng H."/>
            <person name="Wu Y.-H."/>
            <person name="Fang C."/>
            <person name="Xu X.-W."/>
        </authorList>
    </citation>
    <scope>NUCLEOTIDE SEQUENCE [LARGE SCALE GENOMIC DNA]</scope>
    <source>
        <strain evidence="1 2">Ery1</strain>
    </source>
</reference>
<dbReference type="EMBL" id="QXFK01000014">
    <property type="protein sequence ID" value="RIV79260.1"/>
    <property type="molecule type" value="Genomic_DNA"/>
</dbReference>
<dbReference type="RefSeq" id="WP_119512092.1">
    <property type="nucleotide sequence ID" value="NZ_QXFK01000014.1"/>
</dbReference>
<dbReference type="OrthoDB" id="7594270at2"/>
<keyword evidence="2" id="KW-1185">Reference proteome</keyword>
<sequence>MRIDPAIAALRSDGVPQRDAQKRLERARAAWLAEPGIGAVLRALEEYGRGKALADCGPLASLVSEIGAAHGLVDRLVRSMIENLRESPLGHVPFRHQCVDGFAVLQLAHSGRATLSLMQYVPPESANPPDSVCFTDGERHEICLAGAAQARCVSIAGERQDKAMLTCNSIRIDAATCLSFAGLRETKLVDRVEGRLVMLRLSRPAAKPLPSLEYRLSDGVLLHRAAGECGESRKELMLAVLGAMQRHDAVPAIAGLIREGSESLRWQALRECLALDSAAGFRELSRMAHRTADPLCEPARALRCDLLARYPQLAEAERQPCLA</sequence>
<gene>
    <name evidence="1" type="ORF">D2V04_04465</name>
</gene>
<evidence type="ECO:0008006" key="3">
    <source>
        <dbReference type="Google" id="ProtNLM"/>
    </source>
</evidence>
<name>A0A418NJ01_9SPHN</name>
<comment type="caution">
    <text evidence="1">The sequence shown here is derived from an EMBL/GenBank/DDBJ whole genome shotgun (WGS) entry which is preliminary data.</text>
</comment>
<organism evidence="1 2">
    <name type="scientific">Pelagerythrobacter aerophilus</name>
    <dbReference type="NCBI Taxonomy" id="2306995"/>
    <lineage>
        <taxon>Bacteria</taxon>
        <taxon>Pseudomonadati</taxon>
        <taxon>Pseudomonadota</taxon>
        <taxon>Alphaproteobacteria</taxon>
        <taxon>Sphingomonadales</taxon>
        <taxon>Erythrobacteraceae</taxon>
        <taxon>Pelagerythrobacter</taxon>
    </lineage>
</organism>
<dbReference type="Proteomes" id="UP000285092">
    <property type="component" value="Unassembled WGS sequence"/>
</dbReference>
<accession>A0A418NJ01</accession>